<dbReference type="AlphaFoldDB" id="A0ABD6C9C5"/>
<reference evidence="2 3" key="1">
    <citation type="journal article" date="2019" name="Int. J. Syst. Evol. Microbiol.">
        <title>The Global Catalogue of Microorganisms (GCM) 10K type strain sequencing project: providing services to taxonomists for standard genome sequencing and annotation.</title>
        <authorList>
            <consortium name="The Broad Institute Genomics Platform"/>
            <consortium name="The Broad Institute Genome Sequencing Center for Infectious Disease"/>
            <person name="Wu L."/>
            <person name="Ma J."/>
        </authorList>
    </citation>
    <scope>NUCLEOTIDE SEQUENCE [LARGE SCALE GENOMIC DNA]</scope>
    <source>
        <strain evidence="2 3">CGMCC 1.12125</strain>
    </source>
</reference>
<dbReference type="RefSeq" id="WP_247375772.1">
    <property type="nucleotide sequence ID" value="NZ_JALLGV010000001.1"/>
</dbReference>
<gene>
    <name evidence="2" type="ORF">ACFR9U_07925</name>
</gene>
<dbReference type="InterPro" id="IPR017850">
    <property type="entry name" value="Alkaline_phosphatase_core_sf"/>
</dbReference>
<proteinExistence type="predicted"/>
<feature type="domain" description="Sulfatase N-terminal" evidence="1">
    <location>
        <begin position="3"/>
        <end position="300"/>
    </location>
</feature>
<dbReference type="Pfam" id="PF00884">
    <property type="entry name" value="Sulfatase"/>
    <property type="match status" value="1"/>
</dbReference>
<dbReference type="Gene3D" id="3.40.720.10">
    <property type="entry name" value="Alkaline Phosphatase, subunit A"/>
    <property type="match status" value="2"/>
</dbReference>
<evidence type="ECO:0000313" key="2">
    <source>
        <dbReference type="EMBL" id="MFD1586907.1"/>
    </source>
</evidence>
<name>A0ABD6C9C5_9EURY</name>
<protein>
    <submittedName>
        <fullName evidence="2">Sulfatase</fullName>
    </submittedName>
</protein>
<keyword evidence="3" id="KW-1185">Reference proteome</keyword>
<accession>A0ABD6C9C5</accession>
<dbReference type="InterPro" id="IPR052701">
    <property type="entry name" value="GAG_Ulvan_Degrading_Sulfatases"/>
</dbReference>
<dbReference type="CDD" id="cd16148">
    <property type="entry name" value="sulfatase_like"/>
    <property type="match status" value="1"/>
</dbReference>
<dbReference type="Proteomes" id="UP001597119">
    <property type="component" value="Unassembled WGS sequence"/>
</dbReference>
<dbReference type="SUPFAM" id="SSF53649">
    <property type="entry name" value="Alkaline phosphatase-like"/>
    <property type="match status" value="1"/>
</dbReference>
<dbReference type="InterPro" id="IPR000917">
    <property type="entry name" value="Sulfatase_N"/>
</dbReference>
<evidence type="ECO:0000259" key="1">
    <source>
        <dbReference type="Pfam" id="PF00884"/>
    </source>
</evidence>
<dbReference type="PANTHER" id="PTHR43751">
    <property type="entry name" value="SULFATASE"/>
    <property type="match status" value="1"/>
</dbReference>
<comment type="caution">
    <text evidence="2">The sequence shown here is derived from an EMBL/GenBank/DDBJ whole genome shotgun (WGS) entry which is preliminary data.</text>
</comment>
<sequence length="409" mass="46271">MGPNLLFVCVDCLREDFVGSEHADTPFLDGLVDDGIAYTDMYATATTTTPCVASLMTGRYSEHNGVYSLEEAKLDESVPTLAEHLSAAGYETTALVTGPLVADTDLDRGFDTYAYRDRREELVGDWFDDAVAHLDGLDDPFFCYLHLWEIHDPVRVPDEYDDPEYGQYPYARTLSALDRSLERLCDRLPEDTIVALHGDHGEAIAYRDSSLHWVTKLFRTGLRYGLGVDTRPLERRLKRRFDREPPIPDHFMEDGHGENVFDFTSNVPFVLAGPGVDAATVDAQVRQIDVMPTLLDLLDVDPEASVDGESLLPPGRVEDRDAYVRACGKSLLREANWQRAIRRGGYKYVEYPNREWDDELYDLDADPLELDPIEDDRIATRLRARLPEEGERDGEKLEIDGLLKDLGYK</sequence>
<dbReference type="PANTHER" id="PTHR43751:SF3">
    <property type="entry name" value="SULFATASE N-TERMINAL DOMAIN-CONTAINING PROTEIN"/>
    <property type="match status" value="1"/>
</dbReference>
<organism evidence="2 3">
    <name type="scientific">Halorientalis brevis</name>
    <dbReference type="NCBI Taxonomy" id="1126241"/>
    <lineage>
        <taxon>Archaea</taxon>
        <taxon>Methanobacteriati</taxon>
        <taxon>Methanobacteriota</taxon>
        <taxon>Stenosarchaea group</taxon>
        <taxon>Halobacteria</taxon>
        <taxon>Halobacteriales</taxon>
        <taxon>Haloarculaceae</taxon>
        <taxon>Halorientalis</taxon>
    </lineage>
</organism>
<evidence type="ECO:0000313" key="3">
    <source>
        <dbReference type="Proteomes" id="UP001597119"/>
    </source>
</evidence>
<dbReference type="EMBL" id="JBHUDJ010000003">
    <property type="protein sequence ID" value="MFD1586907.1"/>
    <property type="molecule type" value="Genomic_DNA"/>
</dbReference>